<feature type="transmembrane region" description="Helical" evidence="8">
    <location>
        <begin position="269"/>
        <end position="293"/>
    </location>
</feature>
<keyword evidence="6 8" id="KW-0472">Membrane</keyword>
<evidence type="ECO:0000259" key="9">
    <source>
        <dbReference type="Pfam" id="PF00535"/>
    </source>
</evidence>
<dbReference type="InterPro" id="IPR029044">
    <property type="entry name" value="Nucleotide-diphossugar_trans"/>
</dbReference>
<sequence length="355" mass="39787">MSHADFRLSLIVPVYNEEESIDAFINAIDNELAPLKDRLEIVFVNDGSRDRTREVIEQAITRDPRVTLVNLARNFGKEAAMTAGLHHAKGDAIVPMDVDLQDPPALILEFVKLWQTGDYDTVYGIRVDRSADTPMKRVTAGGFYRFFNALSTSTKLPENAGDFRLIDRRVVEAIKQLPERNRFMKGLFAWAGFRAVGVPYERPARHAGETKFNYWKLWNFALDGLMSFSSWPLRVWSYVGVGVSFIAFLYILKIVTQVVFFGIDVPGYASLMSVVLFLGGIQLLSLGIIGEYIGRMFVEVKQRPVYLIEGVYGQYAKQDEAQQQDGAATGNKKSAGKKAATVKAADDQQKEQAPQ</sequence>
<comment type="subcellular location">
    <subcellularLocation>
        <location evidence="1">Membrane</location>
        <topology evidence="1">Multi-pass membrane protein</topology>
    </subcellularLocation>
</comment>
<evidence type="ECO:0000256" key="2">
    <source>
        <dbReference type="ARBA" id="ARBA00022676"/>
    </source>
</evidence>
<feature type="domain" description="Glycosyltransferase 2-like" evidence="9">
    <location>
        <begin position="9"/>
        <end position="173"/>
    </location>
</feature>
<keyword evidence="2" id="KW-0328">Glycosyltransferase</keyword>
<feature type="compositionally biased region" description="Basic and acidic residues" evidence="7">
    <location>
        <begin position="344"/>
        <end position="355"/>
    </location>
</feature>
<evidence type="ECO:0000256" key="5">
    <source>
        <dbReference type="ARBA" id="ARBA00022989"/>
    </source>
</evidence>
<name>A0ABT7Q903_9GAMM</name>
<dbReference type="PANTHER" id="PTHR48090">
    <property type="entry name" value="UNDECAPRENYL-PHOSPHATE 4-DEOXY-4-FORMAMIDO-L-ARABINOSE TRANSFERASE-RELATED"/>
    <property type="match status" value="1"/>
</dbReference>
<dbReference type="Proteomes" id="UP001168109">
    <property type="component" value="Unassembled WGS sequence"/>
</dbReference>
<comment type="caution">
    <text evidence="10">The sequence shown here is derived from an EMBL/GenBank/DDBJ whole genome shotgun (WGS) entry which is preliminary data.</text>
</comment>
<protein>
    <submittedName>
        <fullName evidence="10">Glycosyltransferase family 2 protein</fullName>
    </submittedName>
</protein>
<evidence type="ECO:0000256" key="7">
    <source>
        <dbReference type="SAM" id="MobiDB-lite"/>
    </source>
</evidence>
<dbReference type="Gene3D" id="3.90.550.10">
    <property type="entry name" value="Spore Coat Polysaccharide Biosynthesis Protein SpsA, Chain A"/>
    <property type="match status" value="1"/>
</dbReference>
<dbReference type="PANTHER" id="PTHR48090:SF1">
    <property type="entry name" value="PROPHAGE BACTOPRENOL GLUCOSYL TRANSFERASE HOMOLOG"/>
    <property type="match status" value="1"/>
</dbReference>
<keyword evidence="5 8" id="KW-1133">Transmembrane helix</keyword>
<keyword evidence="4 8" id="KW-0812">Transmembrane</keyword>
<dbReference type="CDD" id="cd04187">
    <property type="entry name" value="DPM1_like_bac"/>
    <property type="match status" value="1"/>
</dbReference>
<gene>
    <name evidence="10" type="ORF">OB962_05200</name>
</gene>
<evidence type="ECO:0000256" key="3">
    <source>
        <dbReference type="ARBA" id="ARBA00022679"/>
    </source>
</evidence>
<organism evidence="10 11">
    <name type="scientific">Aeromonas piscicola</name>
    <dbReference type="NCBI Taxonomy" id="600645"/>
    <lineage>
        <taxon>Bacteria</taxon>
        <taxon>Pseudomonadati</taxon>
        <taxon>Pseudomonadota</taxon>
        <taxon>Gammaproteobacteria</taxon>
        <taxon>Aeromonadales</taxon>
        <taxon>Aeromonadaceae</taxon>
        <taxon>Aeromonas</taxon>
    </lineage>
</organism>
<evidence type="ECO:0000256" key="8">
    <source>
        <dbReference type="SAM" id="Phobius"/>
    </source>
</evidence>
<dbReference type="EMBL" id="JAOPLU010000001">
    <property type="protein sequence ID" value="MDM5130400.1"/>
    <property type="molecule type" value="Genomic_DNA"/>
</dbReference>
<accession>A0ABT7Q903</accession>
<keyword evidence="3" id="KW-0808">Transferase</keyword>
<evidence type="ECO:0000256" key="4">
    <source>
        <dbReference type="ARBA" id="ARBA00022692"/>
    </source>
</evidence>
<evidence type="ECO:0000313" key="10">
    <source>
        <dbReference type="EMBL" id="MDM5130400.1"/>
    </source>
</evidence>
<dbReference type="SUPFAM" id="SSF53448">
    <property type="entry name" value="Nucleotide-diphospho-sugar transferases"/>
    <property type="match status" value="1"/>
</dbReference>
<dbReference type="InterPro" id="IPR050256">
    <property type="entry name" value="Glycosyltransferase_2"/>
</dbReference>
<feature type="transmembrane region" description="Helical" evidence="8">
    <location>
        <begin position="235"/>
        <end position="263"/>
    </location>
</feature>
<dbReference type="Pfam" id="PF00535">
    <property type="entry name" value="Glycos_transf_2"/>
    <property type="match status" value="1"/>
</dbReference>
<keyword evidence="11" id="KW-1185">Reference proteome</keyword>
<feature type="region of interest" description="Disordered" evidence="7">
    <location>
        <begin position="323"/>
        <end position="355"/>
    </location>
</feature>
<evidence type="ECO:0000256" key="1">
    <source>
        <dbReference type="ARBA" id="ARBA00004141"/>
    </source>
</evidence>
<proteinExistence type="predicted"/>
<reference evidence="10" key="1">
    <citation type="submission" date="2024-05" db="EMBL/GenBank/DDBJ databases">
        <title>WGS of Aeromonas isolates.</title>
        <authorList>
            <person name="Lee H."/>
        </authorList>
    </citation>
    <scope>NUCLEOTIDE SEQUENCE</scope>
    <source>
        <strain evidence="10">LP308</strain>
    </source>
</reference>
<evidence type="ECO:0000256" key="6">
    <source>
        <dbReference type="ARBA" id="ARBA00023136"/>
    </source>
</evidence>
<dbReference type="RefSeq" id="WP_264303982.1">
    <property type="nucleotide sequence ID" value="NZ_CAURMI010000020.1"/>
</dbReference>
<dbReference type="InterPro" id="IPR001173">
    <property type="entry name" value="Glyco_trans_2-like"/>
</dbReference>
<evidence type="ECO:0000313" key="11">
    <source>
        <dbReference type="Proteomes" id="UP001168109"/>
    </source>
</evidence>